<evidence type="ECO:0000313" key="2">
    <source>
        <dbReference type="Proteomes" id="UP000294542"/>
    </source>
</evidence>
<evidence type="ECO:0000313" key="1">
    <source>
        <dbReference type="EMBL" id="QBP07292.1"/>
    </source>
</evidence>
<name>A0A482IG25_9CAUD</name>
<reference evidence="1 2" key="1">
    <citation type="submission" date="2019-02" db="EMBL/GenBank/DDBJ databases">
        <authorList>
            <person name="Eardley R."/>
            <person name="Sharma R."/>
            <person name="Beatty N."/>
            <person name="Choi M.C."/>
            <person name="Duncan S."/>
            <person name="Fajardo C.P."/>
            <person name="Ferguson H.P."/>
            <person name="Kruger J.L."/>
            <person name="Webb C.J."/>
            <person name="Grose J.H."/>
        </authorList>
    </citation>
    <scope>NUCLEOTIDE SEQUENCE [LARGE SCALE GENOMIC DNA]</scope>
</reference>
<dbReference type="Proteomes" id="UP000294542">
    <property type="component" value="Segment"/>
</dbReference>
<sequence>MGVTSLVWFHLCGMLTMILYANDWIKYQTQPHVHYETRNDSFRQMASKYHEMGVKNCLFHLSLFNRTLIGVDPHSPNLTPEQKAAIAIECTQNFWYFIREVIRIPVKGVEGGISYIANRGNLALSWLYLCHIDTFLIQPRQTGKSVSTDCVMLWLIYFGSLKNTYSLITKGDLRAENIKRIKSMRDMLPPYLIVRDKKDPDNSEWIGYAKLGNVYKAAIAQGNETAANNLGRGITTATIHIDEGPFLSFIDITVPAALNATTNARRYAEMNGTPHGNIFTTTAGRRDSREGKYFYGILQKAATWSEIYLDCVDFNELSELIMSNSGSAAPAVNITMSHRQLGYTDEWLRKVIAQNQNTKDSAERDYLNRWTSGNLTSPLSIALNEKVTASMREVVWEEITRQKFIIRWYISKRDVEANKTLTHYVIGMDTSDATTTGDGITVVIRDIRDMGVVGVMNFRNTNLVPVSQMVAELLITHVNSTLVIERNRAQGLIDHLLIELPKRGIDPFKRIYNTLVNDQTVRRAEFMELTQTNLGQRTQEFYDSKRTCFGFWTGAQTRSLLYGTVLQESAKQTGYLVRDAELISQITGLVAKNSRVDHKSNSHDDLVIAWLLTYWFITEARHHDFYGINTGQVMSVKERTQTFSPQEEAWLDQQERYREELAEIMEQLKSTSNPMLLARLEKKLVFVKSKIVATDEAAVTVDQLLQEAKEARALKARTERVNNSPLRRNMGYRPPSARRAYAGAGFF</sequence>
<gene>
    <name evidence="1" type="ORF">REBECCA_185</name>
</gene>
<proteinExistence type="predicted"/>
<dbReference type="EMBL" id="MK514281">
    <property type="protein sequence ID" value="QBP07292.1"/>
    <property type="molecule type" value="Genomic_DNA"/>
</dbReference>
<accession>A0A482IG25</accession>
<dbReference type="Gene3D" id="3.40.50.300">
    <property type="entry name" value="P-loop containing nucleotide triphosphate hydrolases"/>
    <property type="match status" value="1"/>
</dbReference>
<dbReference type="InterPro" id="IPR027417">
    <property type="entry name" value="P-loop_NTPase"/>
</dbReference>
<protein>
    <submittedName>
        <fullName evidence="1">Putative terminase large subunit</fullName>
    </submittedName>
</protein>
<dbReference type="Gene3D" id="3.30.420.240">
    <property type="match status" value="1"/>
</dbReference>
<organism evidence="1 2">
    <name type="scientific">Erwinia phage Rebecca</name>
    <dbReference type="NCBI Taxonomy" id="2530026"/>
    <lineage>
        <taxon>Viruses</taxon>
        <taxon>Duplodnaviria</taxon>
        <taxon>Heunggongvirae</taxon>
        <taxon>Uroviricota</taxon>
        <taxon>Caudoviricetes</taxon>
        <taxon>Chimalliviridae</taxon>
        <taxon>Agricanvirus</taxon>
        <taxon>Agricanvirus ray</taxon>
    </lineage>
</organism>